<dbReference type="EMBL" id="CP065687">
    <property type="protein sequence ID" value="QPS47501.1"/>
    <property type="molecule type" value="Genomic_DNA"/>
</dbReference>
<evidence type="ECO:0008006" key="3">
    <source>
        <dbReference type="Google" id="ProtNLM"/>
    </source>
</evidence>
<evidence type="ECO:0000313" key="2">
    <source>
        <dbReference type="Proteomes" id="UP000594943"/>
    </source>
</evidence>
<evidence type="ECO:0000313" key="1">
    <source>
        <dbReference type="EMBL" id="QPS47501.1"/>
    </source>
</evidence>
<name>A0A7T2X0P0_9BURK</name>
<organism evidence="1 2">
    <name type="scientific">Burkholderia humptydooensis</name>
    <dbReference type="NCBI Taxonomy" id="430531"/>
    <lineage>
        <taxon>Bacteria</taxon>
        <taxon>Pseudomonadati</taxon>
        <taxon>Pseudomonadota</taxon>
        <taxon>Betaproteobacteria</taxon>
        <taxon>Burkholderiales</taxon>
        <taxon>Burkholderiaceae</taxon>
        <taxon>Burkholderia</taxon>
        <taxon>pseudomallei group</taxon>
    </lineage>
</organism>
<accession>A0A7T2X0P0</accession>
<reference evidence="1 2" key="1">
    <citation type="submission" date="2020-12" db="EMBL/GenBank/DDBJ databases">
        <title>FDA dAtabase for Regulatory Grade micrObial Sequences (FDA-ARGOS): Supporting development and validation of Infectious Disease Dx tests.</title>
        <authorList>
            <person name="Nelson B."/>
            <person name="Plummer A."/>
            <person name="Tallon L."/>
            <person name="Sadzewicz L."/>
            <person name="Zhao X."/>
            <person name="Boylan J."/>
            <person name="Ott S."/>
            <person name="Bowen H."/>
            <person name="Vavikolanu K."/>
            <person name="Mehta A."/>
            <person name="Aluvathingal J."/>
            <person name="Nadendla S."/>
            <person name="Myers T."/>
            <person name="Yan Y."/>
            <person name="Sichtig H."/>
        </authorList>
    </citation>
    <scope>NUCLEOTIDE SEQUENCE [LARGE SCALE GENOMIC DNA]</scope>
    <source>
        <strain evidence="1 2">FDAARGOS_899</strain>
    </source>
</reference>
<sequence>MALSAIRGYIEIFHSRQRTQAHLDYRSPAAFMQRFYLTDRCLANPLRPPTNSD</sequence>
<gene>
    <name evidence="1" type="ORF">I6G56_24060</name>
</gene>
<dbReference type="Proteomes" id="UP000594943">
    <property type="component" value="Chromosome 2"/>
</dbReference>
<dbReference type="KEGG" id="bhg:I6G56_24060"/>
<dbReference type="AlphaFoldDB" id="A0A7T2X0P0"/>
<proteinExistence type="predicted"/>
<dbReference type="RefSeq" id="WP_006027538.1">
    <property type="nucleotide sequence ID" value="NZ_CP013382.1"/>
</dbReference>
<protein>
    <recommendedName>
        <fullName evidence="3">Transposase</fullName>
    </recommendedName>
</protein>